<keyword evidence="3" id="KW-0472">Membrane</keyword>
<feature type="region of interest" description="Disordered" evidence="2">
    <location>
        <begin position="1"/>
        <end position="57"/>
    </location>
</feature>
<dbReference type="AlphaFoldDB" id="A0A401NUB3"/>
<organism evidence="5 6">
    <name type="scientific">Scyliorhinus torazame</name>
    <name type="common">Cloudy catshark</name>
    <name type="synonym">Catulus torazame</name>
    <dbReference type="NCBI Taxonomy" id="75743"/>
    <lineage>
        <taxon>Eukaryota</taxon>
        <taxon>Metazoa</taxon>
        <taxon>Chordata</taxon>
        <taxon>Craniata</taxon>
        <taxon>Vertebrata</taxon>
        <taxon>Chondrichthyes</taxon>
        <taxon>Elasmobranchii</taxon>
        <taxon>Galeomorphii</taxon>
        <taxon>Galeoidea</taxon>
        <taxon>Carcharhiniformes</taxon>
        <taxon>Scyliorhinidae</taxon>
        <taxon>Scyliorhinus</taxon>
    </lineage>
</organism>
<evidence type="ECO:0000256" key="2">
    <source>
        <dbReference type="SAM" id="MobiDB-lite"/>
    </source>
</evidence>
<evidence type="ECO:0000256" key="1">
    <source>
        <dbReference type="ARBA" id="ARBA00022734"/>
    </source>
</evidence>
<keyword evidence="6" id="KW-1185">Reference proteome</keyword>
<keyword evidence="3" id="KW-1133">Transmembrane helix</keyword>
<comment type="caution">
    <text evidence="5">The sequence shown here is derived from an EMBL/GenBank/DDBJ whole genome shotgun (WGS) entry which is preliminary data.</text>
</comment>
<dbReference type="SMART" id="SM00034">
    <property type="entry name" value="CLECT"/>
    <property type="match status" value="1"/>
</dbReference>
<dbReference type="OMA" id="HWIGLNE"/>
<dbReference type="EMBL" id="BFAA01008053">
    <property type="protein sequence ID" value="GCB64447.1"/>
    <property type="molecule type" value="Genomic_DNA"/>
</dbReference>
<dbReference type="InterPro" id="IPR016186">
    <property type="entry name" value="C-type_lectin-like/link_sf"/>
</dbReference>
<feature type="compositionally biased region" description="Basic and acidic residues" evidence="2">
    <location>
        <begin position="14"/>
        <end position="41"/>
    </location>
</feature>
<feature type="compositionally biased region" description="Gly residues" evidence="2">
    <location>
        <begin position="46"/>
        <end position="56"/>
    </location>
</feature>
<dbReference type="CDD" id="cd03590">
    <property type="entry name" value="CLECT_DC-SIGN_like"/>
    <property type="match status" value="1"/>
</dbReference>
<keyword evidence="3" id="KW-0812">Transmembrane</keyword>
<dbReference type="Proteomes" id="UP000288216">
    <property type="component" value="Unassembled WGS sequence"/>
</dbReference>
<feature type="transmembrane region" description="Helical" evidence="3">
    <location>
        <begin position="65"/>
        <end position="86"/>
    </location>
</feature>
<dbReference type="OrthoDB" id="2142683at2759"/>
<reference evidence="5 6" key="1">
    <citation type="journal article" date="2018" name="Nat. Ecol. Evol.">
        <title>Shark genomes provide insights into elasmobranch evolution and the origin of vertebrates.</title>
        <authorList>
            <person name="Hara Y"/>
            <person name="Yamaguchi K"/>
            <person name="Onimaru K"/>
            <person name="Kadota M"/>
            <person name="Koyanagi M"/>
            <person name="Keeley SD"/>
            <person name="Tatsumi K"/>
            <person name="Tanaka K"/>
            <person name="Motone F"/>
            <person name="Kageyama Y"/>
            <person name="Nozu R"/>
            <person name="Adachi N"/>
            <person name="Nishimura O"/>
            <person name="Nakagawa R"/>
            <person name="Tanegashima C"/>
            <person name="Kiyatake I"/>
            <person name="Matsumoto R"/>
            <person name="Murakumo K"/>
            <person name="Nishida K"/>
            <person name="Terakita A"/>
            <person name="Kuratani S"/>
            <person name="Sato K"/>
            <person name="Hyodo S Kuraku.S."/>
        </authorList>
    </citation>
    <scope>NUCLEOTIDE SEQUENCE [LARGE SCALE GENOMIC DNA]</scope>
</reference>
<protein>
    <recommendedName>
        <fullName evidence="4">C-type lectin domain-containing protein</fullName>
    </recommendedName>
</protein>
<dbReference type="GO" id="GO:0030246">
    <property type="term" value="F:carbohydrate binding"/>
    <property type="evidence" value="ECO:0007669"/>
    <property type="project" value="UniProtKB-KW"/>
</dbReference>
<evidence type="ECO:0000256" key="3">
    <source>
        <dbReference type="SAM" id="Phobius"/>
    </source>
</evidence>
<proteinExistence type="predicted"/>
<dbReference type="Pfam" id="PF00059">
    <property type="entry name" value="Lectin_C"/>
    <property type="match status" value="1"/>
</dbReference>
<evidence type="ECO:0000313" key="6">
    <source>
        <dbReference type="Proteomes" id="UP000288216"/>
    </source>
</evidence>
<dbReference type="PANTHER" id="PTHR22803">
    <property type="entry name" value="MANNOSE, PHOSPHOLIPASE, LECTIN RECEPTOR RELATED"/>
    <property type="match status" value="1"/>
</dbReference>
<evidence type="ECO:0000259" key="4">
    <source>
        <dbReference type="PROSITE" id="PS50041"/>
    </source>
</evidence>
<sequence>MLSQGSSIPVPSEMVKDSSGDQQEEIKMKVRNSAEDAHQDGTQEGPTGGPGKGTAGADGKKIPNLVAYVLLGLFVLLMIIFVVGLLKFKQVSTEIEDFRDDVTMQIAKLKRELGDQIRNDHLQLVKGQRELGNKIVMLSTEVGNAHRDLHRGQSQITNDIARLTDQTHRSHSNFAIQLAEMKDNCQPQFECPDQWTLNRQRCYYFSPTLEDWSTSQRFCLSQMSNLVVIDNSEKQGFLKQEIKLTRHWIGLNESHNAGEWVWVDGTDYASTQTFWAAGEPRDFGNYEACAGMKSDGKWSVYSCSQKLNFICERPVFCHFK</sequence>
<evidence type="ECO:0000313" key="5">
    <source>
        <dbReference type="EMBL" id="GCB64447.1"/>
    </source>
</evidence>
<dbReference type="InterPro" id="IPR016187">
    <property type="entry name" value="CTDL_fold"/>
</dbReference>
<dbReference type="SUPFAM" id="SSF56436">
    <property type="entry name" value="C-type lectin-like"/>
    <property type="match status" value="1"/>
</dbReference>
<dbReference type="InterPro" id="IPR050111">
    <property type="entry name" value="C-type_lectin/snaclec_domain"/>
</dbReference>
<dbReference type="PROSITE" id="PS50041">
    <property type="entry name" value="C_TYPE_LECTIN_2"/>
    <property type="match status" value="1"/>
</dbReference>
<dbReference type="InterPro" id="IPR033989">
    <property type="entry name" value="CD209-like_CTLD"/>
</dbReference>
<accession>A0A401NUB3</accession>
<gene>
    <name evidence="5" type="ORF">scyTo_0014770</name>
</gene>
<keyword evidence="1" id="KW-0430">Lectin</keyword>
<feature type="domain" description="C-type lectin" evidence="4">
    <location>
        <begin position="198"/>
        <end position="312"/>
    </location>
</feature>
<name>A0A401NUB3_SCYTO</name>
<dbReference type="InterPro" id="IPR001304">
    <property type="entry name" value="C-type_lectin-like"/>
</dbReference>
<dbReference type="Gene3D" id="3.10.100.10">
    <property type="entry name" value="Mannose-Binding Protein A, subunit A"/>
    <property type="match status" value="1"/>
</dbReference>
<dbReference type="STRING" id="75743.A0A401NUB3"/>